<dbReference type="Pfam" id="PF01553">
    <property type="entry name" value="Acyltransferase"/>
    <property type="match status" value="1"/>
</dbReference>
<proteinExistence type="predicted"/>
<comment type="pathway">
    <text evidence="1">Lipid metabolism.</text>
</comment>
<dbReference type="SUPFAM" id="SSF69593">
    <property type="entry name" value="Glycerol-3-phosphate (1)-acyltransferase"/>
    <property type="match status" value="1"/>
</dbReference>
<gene>
    <name evidence="8" type="ORF">SAMN05421780_11232</name>
</gene>
<protein>
    <submittedName>
        <fullName evidence="8">1-acyl-sn-glycerol-3-phosphate acyltransferase</fullName>
    </submittedName>
</protein>
<dbReference type="SMART" id="SM00563">
    <property type="entry name" value="PlsC"/>
    <property type="match status" value="1"/>
</dbReference>
<evidence type="ECO:0000256" key="6">
    <source>
        <dbReference type="SAM" id="Phobius"/>
    </source>
</evidence>
<evidence type="ECO:0000256" key="4">
    <source>
        <dbReference type="ARBA" id="ARBA00023098"/>
    </source>
</evidence>
<reference evidence="8 9" key="1">
    <citation type="submission" date="2016-10" db="EMBL/GenBank/DDBJ databases">
        <authorList>
            <person name="de Groot N.N."/>
        </authorList>
    </citation>
    <scope>NUCLEOTIDE SEQUENCE [LARGE SCALE GENOMIC DNA]</scope>
    <source>
        <strain evidence="8 9">DSM 6793</strain>
    </source>
</reference>
<evidence type="ECO:0000313" key="8">
    <source>
        <dbReference type="EMBL" id="SFC91508.1"/>
    </source>
</evidence>
<keyword evidence="5 8" id="KW-0012">Acyltransferase</keyword>
<evidence type="ECO:0000259" key="7">
    <source>
        <dbReference type="SMART" id="SM00563"/>
    </source>
</evidence>
<dbReference type="GO" id="GO:0003841">
    <property type="term" value="F:1-acylglycerol-3-phosphate O-acyltransferase activity"/>
    <property type="evidence" value="ECO:0007669"/>
    <property type="project" value="TreeGrafter"/>
</dbReference>
<keyword evidence="9" id="KW-1185">Reference proteome</keyword>
<organism evidence="8 9">
    <name type="scientific">Flexibacter flexilis DSM 6793</name>
    <dbReference type="NCBI Taxonomy" id="927664"/>
    <lineage>
        <taxon>Bacteria</taxon>
        <taxon>Pseudomonadati</taxon>
        <taxon>Bacteroidota</taxon>
        <taxon>Cytophagia</taxon>
        <taxon>Cytophagales</taxon>
        <taxon>Flexibacteraceae</taxon>
        <taxon>Flexibacter</taxon>
    </lineage>
</organism>
<keyword evidence="3 8" id="KW-0808">Transferase</keyword>
<evidence type="ECO:0000256" key="2">
    <source>
        <dbReference type="ARBA" id="ARBA00022516"/>
    </source>
</evidence>
<evidence type="ECO:0000256" key="1">
    <source>
        <dbReference type="ARBA" id="ARBA00005189"/>
    </source>
</evidence>
<dbReference type="GO" id="GO:0006654">
    <property type="term" value="P:phosphatidic acid biosynthetic process"/>
    <property type="evidence" value="ECO:0007669"/>
    <property type="project" value="TreeGrafter"/>
</dbReference>
<dbReference type="Proteomes" id="UP000199514">
    <property type="component" value="Unassembled WGS sequence"/>
</dbReference>
<name>A0A1I1N7Q4_9BACT</name>
<keyword evidence="6" id="KW-0472">Membrane</keyword>
<evidence type="ECO:0000256" key="5">
    <source>
        <dbReference type="ARBA" id="ARBA00023315"/>
    </source>
</evidence>
<keyword evidence="6" id="KW-0812">Transmembrane</keyword>
<dbReference type="STRING" id="927664.SAMN05421780_11232"/>
<feature type="transmembrane region" description="Helical" evidence="6">
    <location>
        <begin position="42"/>
        <end position="59"/>
    </location>
</feature>
<dbReference type="OrthoDB" id="9803035at2"/>
<dbReference type="EMBL" id="FOLE01000012">
    <property type="protein sequence ID" value="SFC91508.1"/>
    <property type="molecule type" value="Genomic_DNA"/>
</dbReference>
<dbReference type="AlphaFoldDB" id="A0A1I1N7Q4"/>
<dbReference type="PANTHER" id="PTHR10434:SF64">
    <property type="entry name" value="1-ACYL-SN-GLYCEROL-3-PHOSPHATE ACYLTRANSFERASE-RELATED"/>
    <property type="match status" value="1"/>
</dbReference>
<evidence type="ECO:0000256" key="3">
    <source>
        <dbReference type="ARBA" id="ARBA00022679"/>
    </source>
</evidence>
<dbReference type="PANTHER" id="PTHR10434">
    <property type="entry name" value="1-ACYL-SN-GLYCEROL-3-PHOSPHATE ACYLTRANSFERASE"/>
    <property type="match status" value="1"/>
</dbReference>
<feature type="domain" description="Phospholipid/glycerol acyltransferase" evidence="7">
    <location>
        <begin position="73"/>
        <end position="188"/>
    </location>
</feature>
<evidence type="ECO:0000313" key="9">
    <source>
        <dbReference type="Proteomes" id="UP000199514"/>
    </source>
</evidence>
<keyword evidence="6" id="KW-1133">Transmembrane helix</keyword>
<dbReference type="InterPro" id="IPR002123">
    <property type="entry name" value="Plipid/glycerol_acylTrfase"/>
</dbReference>
<keyword evidence="2" id="KW-0444">Lipid biosynthesis</keyword>
<feature type="transmembrane region" description="Helical" evidence="6">
    <location>
        <begin position="79"/>
        <end position="99"/>
    </location>
</feature>
<accession>A0A1I1N7Q4</accession>
<sequence>MILLRRLYSFWALFWFVFTFLLLFPFFWLFIQRKSWQPYTVILNKIWSYTFFTIIGLRIEKRYLFQPKSDGQYVYCANHGSFLDIAMLVYLLPDFFAYIGKESIRKVPLFGYMFVKLHITVNRSSRKDSHRALVDAMEKAAGGRSLAIFPEGKIDQKVQPGLTPFKDGAFRIAIEKGLPIVPVCMPLNWYLLPDDGKLLPNFGKALAIVYPPIETKGMTEADVPVLREQVFNLLSTEIQKYNTLIKL</sequence>
<feature type="transmembrane region" description="Helical" evidence="6">
    <location>
        <begin position="12"/>
        <end position="30"/>
    </location>
</feature>
<keyword evidence="4" id="KW-0443">Lipid metabolism</keyword>
<dbReference type="CDD" id="cd07989">
    <property type="entry name" value="LPLAT_AGPAT-like"/>
    <property type="match status" value="1"/>
</dbReference>